<reference evidence="1" key="1">
    <citation type="journal article" date="2022" name="Int. J. Mol. Sci.">
        <title>Draft Genome of Tanacetum Coccineum: Genomic Comparison of Closely Related Tanacetum-Family Plants.</title>
        <authorList>
            <person name="Yamashiro T."/>
            <person name="Shiraishi A."/>
            <person name="Nakayama K."/>
            <person name="Satake H."/>
        </authorList>
    </citation>
    <scope>NUCLEOTIDE SEQUENCE</scope>
</reference>
<dbReference type="Proteomes" id="UP001151760">
    <property type="component" value="Unassembled WGS sequence"/>
</dbReference>
<reference evidence="1" key="2">
    <citation type="submission" date="2022-01" db="EMBL/GenBank/DDBJ databases">
        <authorList>
            <person name="Yamashiro T."/>
            <person name="Shiraishi A."/>
            <person name="Satake H."/>
            <person name="Nakayama K."/>
        </authorList>
    </citation>
    <scope>NUCLEOTIDE SEQUENCE</scope>
</reference>
<name>A0ABQ4ZKR0_9ASTR</name>
<sequence length="99" mass="10714">MAMAEDGRVVTKAGIETRTGRQNGWDLFNKPDSPFPLLIGMLSLKDGANVEVLLLRHKTRDFVPDLSIDIPASPEYIFGLGRAGLSEVISYVSPSEAPG</sequence>
<evidence type="ECO:0000313" key="2">
    <source>
        <dbReference type="Proteomes" id="UP001151760"/>
    </source>
</evidence>
<gene>
    <name evidence="1" type="ORF">Tco_0772029</name>
</gene>
<evidence type="ECO:0000313" key="1">
    <source>
        <dbReference type="EMBL" id="GJS89393.1"/>
    </source>
</evidence>
<keyword evidence="2" id="KW-1185">Reference proteome</keyword>
<proteinExistence type="predicted"/>
<protein>
    <submittedName>
        <fullName evidence="1">Uncharacterized protein</fullName>
    </submittedName>
</protein>
<dbReference type="EMBL" id="BQNB010011346">
    <property type="protein sequence ID" value="GJS89393.1"/>
    <property type="molecule type" value="Genomic_DNA"/>
</dbReference>
<organism evidence="1 2">
    <name type="scientific">Tanacetum coccineum</name>
    <dbReference type="NCBI Taxonomy" id="301880"/>
    <lineage>
        <taxon>Eukaryota</taxon>
        <taxon>Viridiplantae</taxon>
        <taxon>Streptophyta</taxon>
        <taxon>Embryophyta</taxon>
        <taxon>Tracheophyta</taxon>
        <taxon>Spermatophyta</taxon>
        <taxon>Magnoliopsida</taxon>
        <taxon>eudicotyledons</taxon>
        <taxon>Gunneridae</taxon>
        <taxon>Pentapetalae</taxon>
        <taxon>asterids</taxon>
        <taxon>campanulids</taxon>
        <taxon>Asterales</taxon>
        <taxon>Asteraceae</taxon>
        <taxon>Asteroideae</taxon>
        <taxon>Anthemideae</taxon>
        <taxon>Anthemidinae</taxon>
        <taxon>Tanacetum</taxon>
    </lineage>
</organism>
<accession>A0ABQ4ZKR0</accession>
<comment type="caution">
    <text evidence="1">The sequence shown here is derived from an EMBL/GenBank/DDBJ whole genome shotgun (WGS) entry which is preliminary data.</text>
</comment>